<dbReference type="AlphaFoldDB" id="A0A850H612"/>
<evidence type="ECO:0000313" key="2">
    <source>
        <dbReference type="Proteomes" id="UP000561438"/>
    </source>
</evidence>
<gene>
    <name evidence="1" type="ORF">HUV48_13925</name>
</gene>
<dbReference type="Proteomes" id="UP000561438">
    <property type="component" value="Unassembled WGS sequence"/>
</dbReference>
<protein>
    <recommendedName>
        <fullName evidence="3">Swt1-like HEPN domain-containing protein</fullName>
    </recommendedName>
</protein>
<proteinExistence type="predicted"/>
<evidence type="ECO:0008006" key="3">
    <source>
        <dbReference type="Google" id="ProtNLM"/>
    </source>
</evidence>
<keyword evidence="2" id="KW-1185">Reference proteome</keyword>
<reference evidence="1 2" key="1">
    <citation type="submission" date="2020-06" db="EMBL/GenBank/DDBJ databases">
        <title>Altererythrobacter sp. HHU K3-1.</title>
        <authorList>
            <person name="Zhang D."/>
            <person name="Xue H."/>
        </authorList>
    </citation>
    <scope>NUCLEOTIDE SEQUENCE [LARGE SCALE GENOMIC DNA]</scope>
    <source>
        <strain evidence="1 2">HHU K3-1</strain>
    </source>
</reference>
<dbReference type="EMBL" id="JABWGV010000009">
    <property type="protein sequence ID" value="NVD46106.1"/>
    <property type="molecule type" value="Genomic_DNA"/>
</dbReference>
<name>A0A850H612_9SPHN</name>
<sequence length="396" mass="44748">MSDAINKFMEQQREKDRLLNEAVGGKSYLGTLDTDSAITKAMRDLVEGPSIARMMGGDSLFALQNTATGIMDSGVLDQARRIAMELDRNLVRGQLGEFGIDAGLVERGTRDFYRQFRHPAHDDTIALASRVAATSLMDVSRVRDALTGVSSNWARISDEFGSATSVARLHEYGLAVARTDPFSEQVSKLLRGGLGDWRRFDIPDVASILDIQSRRSIYREIGMEPGLADFTPDAFDEITASAGLEREPGAESSDEEDRAASAFRTIRRLEQQVRDFIERRLRSVFGDNWEKSQIPGRMRENWIAKRDDEVRRQRPPRPRLIDYADFSDYWMIFERKDNWEQAFSGVFVRKTDVQESLLRIAPVRIVTSHAAIVTQDDEVLLGIEARRILNAIQRSA</sequence>
<comment type="caution">
    <text evidence="1">The sequence shown here is derived from an EMBL/GenBank/DDBJ whole genome shotgun (WGS) entry which is preliminary data.</text>
</comment>
<dbReference type="RefSeq" id="WP_176268336.1">
    <property type="nucleotide sequence ID" value="NZ_JABWGV010000009.1"/>
</dbReference>
<organism evidence="1 2">
    <name type="scientific">Qipengyuania atrilutea</name>
    <dbReference type="NCBI Taxonomy" id="2744473"/>
    <lineage>
        <taxon>Bacteria</taxon>
        <taxon>Pseudomonadati</taxon>
        <taxon>Pseudomonadota</taxon>
        <taxon>Alphaproteobacteria</taxon>
        <taxon>Sphingomonadales</taxon>
        <taxon>Erythrobacteraceae</taxon>
        <taxon>Qipengyuania</taxon>
    </lineage>
</organism>
<evidence type="ECO:0000313" key="1">
    <source>
        <dbReference type="EMBL" id="NVD46106.1"/>
    </source>
</evidence>
<accession>A0A850H612</accession>